<organism evidence="2 3">
    <name type="scientific">Rangifer tarandus platyrhynchus</name>
    <name type="common">Svalbard reindeer</name>
    <dbReference type="NCBI Taxonomy" id="3082113"/>
    <lineage>
        <taxon>Eukaryota</taxon>
        <taxon>Metazoa</taxon>
        <taxon>Chordata</taxon>
        <taxon>Craniata</taxon>
        <taxon>Vertebrata</taxon>
        <taxon>Euteleostomi</taxon>
        <taxon>Mammalia</taxon>
        <taxon>Eutheria</taxon>
        <taxon>Laurasiatheria</taxon>
        <taxon>Artiodactyla</taxon>
        <taxon>Ruminantia</taxon>
        <taxon>Pecora</taxon>
        <taxon>Cervidae</taxon>
        <taxon>Odocoileinae</taxon>
        <taxon>Rangifer</taxon>
    </lineage>
</organism>
<evidence type="ECO:0000313" key="2">
    <source>
        <dbReference type="EMBL" id="CAI9173405.1"/>
    </source>
</evidence>
<reference evidence="2" key="1">
    <citation type="submission" date="2023-04" db="EMBL/GenBank/DDBJ databases">
        <authorList>
            <consortium name="ELIXIR-Norway"/>
        </authorList>
    </citation>
    <scope>NUCLEOTIDE SEQUENCE [LARGE SCALE GENOMIC DNA]</scope>
</reference>
<feature type="region of interest" description="Disordered" evidence="1">
    <location>
        <begin position="162"/>
        <end position="189"/>
    </location>
</feature>
<dbReference type="Proteomes" id="UP001176941">
    <property type="component" value="Chromosome 33"/>
</dbReference>
<accession>A0ABN8ZIT8</accession>
<feature type="region of interest" description="Disordered" evidence="1">
    <location>
        <begin position="206"/>
        <end position="285"/>
    </location>
</feature>
<protein>
    <submittedName>
        <fullName evidence="2">Uncharacterized protein</fullName>
    </submittedName>
</protein>
<gene>
    <name evidence="2" type="ORF">MRATA1EN1_LOCUS22367</name>
</gene>
<name>A0ABN8ZIT8_RANTA</name>
<sequence>MGGGWGQRAAAKVTCEQRDSGASSLGGPSATVCIIILNLSRRGGGPYPQGLGAPWTGDLGKQLVVHLGRFRKFRQAPCPLTPCPLGAPCLCACPGPKGPRDLSRPAPLIQGPAQVEQGPHPARPALGLSGVPMSPAPLTWAPCLPPQPLAVPADRARAEGHPRLTRQDGHSLSGSCPYARGPPWPESRQGQECVCDVPILCPGGHSPRHESASQPSGPQASPRSCSLLLPQRDGSWGARGRRRDPDQPDQPWGLPARKGAEPAVTAGSQAGSGTPAAPCSGCDPR</sequence>
<evidence type="ECO:0000313" key="3">
    <source>
        <dbReference type="Proteomes" id="UP001176941"/>
    </source>
</evidence>
<keyword evidence="3" id="KW-1185">Reference proteome</keyword>
<feature type="compositionally biased region" description="Low complexity" evidence="1">
    <location>
        <begin position="212"/>
        <end position="224"/>
    </location>
</feature>
<evidence type="ECO:0000256" key="1">
    <source>
        <dbReference type="SAM" id="MobiDB-lite"/>
    </source>
</evidence>
<proteinExistence type="predicted"/>
<dbReference type="EMBL" id="OX459969">
    <property type="protein sequence ID" value="CAI9173405.1"/>
    <property type="molecule type" value="Genomic_DNA"/>
</dbReference>